<organism evidence="1">
    <name type="scientific">marine sediment metagenome</name>
    <dbReference type="NCBI Taxonomy" id="412755"/>
    <lineage>
        <taxon>unclassified sequences</taxon>
        <taxon>metagenomes</taxon>
        <taxon>ecological metagenomes</taxon>
    </lineage>
</organism>
<dbReference type="AlphaFoldDB" id="A0A0F9LNX7"/>
<comment type="caution">
    <text evidence="1">The sequence shown here is derived from an EMBL/GenBank/DDBJ whole genome shotgun (WGS) entry which is preliminary data.</text>
</comment>
<dbReference type="EMBL" id="LAZR01010607">
    <property type="protein sequence ID" value="KKM66060.1"/>
    <property type="molecule type" value="Genomic_DNA"/>
</dbReference>
<accession>A0A0F9LNX7</accession>
<dbReference type="Pfam" id="PF23790">
    <property type="entry name" value="Kyano_Gp96"/>
    <property type="match status" value="1"/>
</dbReference>
<sequence length="132" mass="15429">MTQTWKIRGRATRITTENGTTRVRYHDTDVVVFDDETIMLNTGGWRTVTTKTRMNQTANQYDLGFSVYQKNFEWFVQTAAGTWLMDGRTFSINRRTQRSTLCLAAERGRPTRRRRSAWDWDNSGVILDTPKL</sequence>
<dbReference type="InterPro" id="IPR057004">
    <property type="entry name" value="Gp90-like"/>
</dbReference>
<reference evidence="1" key="1">
    <citation type="journal article" date="2015" name="Nature">
        <title>Complex archaea that bridge the gap between prokaryotes and eukaryotes.</title>
        <authorList>
            <person name="Spang A."/>
            <person name="Saw J.H."/>
            <person name="Jorgensen S.L."/>
            <person name="Zaremba-Niedzwiedzka K."/>
            <person name="Martijn J."/>
            <person name="Lind A.E."/>
            <person name="van Eijk R."/>
            <person name="Schleper C."/>
            <person name="Guy L."/>
            <person name="Ettema T.J."/>
        </authorList>
    </citation>
    <scope>NUCLEOTIDE SEQUENCE</scope>
</reference>
<protein>
    <submittedName>
        <fullName evidence="1">Uncharacterized protein</fullName>
    </submittedName>
</protein>
<evidence type="ECO:0000313" key="1">
    <source>
        <dbReference type="EMBL" id="KKM66060.1"/>
    </source>
</evidence>
<name>A0A0F9LNX7_9ZZZZ</name>
<gene>
    <name evidence="1" type="ORF">LCGC14_1484950</name>
</gene>
<proteinExistence type="predicted"/>